<name>A0A9N8PUG0_9PEZI</name>
<feature type="region of interest" description="Disordered" evidence="1">
    <location>
        <begin position="141"/>
        <end position="163"/>
    </location>
</feature>
<dbReference type="Pfam" id="PF16761">
    <property type="entry name" value="Clr2_transil"/>
    <property type="match status" value="1"/>
</dbReference>
<organism evidence="3 4">
    <name type="scientific">Aureobasidium uvarum</name>
    <dbReference type="NCBI Taxonomy" id="2773716"/>
    <lineage>
        <taxon>Eukaryota</taxon>
        <taxon>Fungi</taxon>
        <taxon>Dikarya</taxon>
        <taxon>Ascomycota</taxon>
        <taxon>Pezizomycotina</taxon>
        <taxon>Dothideomycetes</taxon>
        <taxon>Dothideomycetidae</taxon>
        <taxon>Dothideales</taxon>
        <taxon>Saccotheciaceae</taxon>
        <taxon>Aureobasidium</taxon>
    </lineage>
</organism>
<dbReference type="AlphaFoldDB" id="A0A9N8PUG0"/>
<keyword evidence="4" id="KW-1185">Reference proteome</keyword>
<evidence type="ECO:0000313" key="3">
    <source>
        <dbReference type="EMBL" id="CAD0111951.1"/>
    </source>
</evidence>
<reference evidence="3" key="1">
    <citation type="submission" date="2020-06" db="EMBL/GenBank/DDBJ databases">
        <authorList>
            <person name="Onetto C."/>
        </authorList>
    </citation>
    <scope>NUCLEOTIDE SEQUENCE</scope>
</reference>
<sequence>MTNQPSTQGPVVGRVPNINDNLPLVSTDLSIITSDGTGRYPTHMTRPDHQHVLDYLTQIFNLSDLGQGVYNISFTGALPQGYAAFSYRSSSGHALIEIWGHPSGRPFATLQNFSIHALSIMTSNLVSCRCPLCNLYRPASARSPCTDSADTPDMAPKDSPNTA</sequence>
<gene>
    <name evidence="3" type="ORF">AWRI4620_LOCUS6206</name>
</gene>
<dbReference type="OrthoDB" id="3925997at2759"/>
<comment type="caution">
    <text evidence="3">The sequence shown here is derived from an EMBL/GenBank/DDBJ whole genome shotgun (WGS) entry which is preliminary data.</text>
</comment>
<accession>A0A9N8PUG0</accession>
<evidence type="ECO:0000259" key="2">
    <source>
        <dbReference type="Pfam" id="PF16761"/>
    </source>
</evidence>
<dbReference type="EMBL" id="CAINUL010000014">
    <property type="protein sequence ID" value="CAD0111951.1"/>
    <property type="molecule type" value="Genomic_DNA"/>
</dbReference>
<proteinExistence type="predicted"/>
<evidence type="ECO:0000313" key="4">
    <source>
        <dbReference type="Proteomes" id="UP000745764"/>
    </source>
</evidence>
<protein>
    <recommendedName>
        <fullName evidence="2">Cryptic loci regulator 2 N-terminal domain-containing protein</fullName>
    </recommendedName>
</protein>
<evidence type="ECO:0000256" key="1">
    <source>
        <dbReference type="SAM" id="MobiDB-lite"/>
    </source>
</evidence>
<dbReference type="InterPro" id="IPR031915">
    <property type="entry name" value="Clr2_N"/>
</dbReference>
<dbReference type="Proteomes" id="UP000745764">
    <property type="component" value="Unassembled WGS sequence"/>
</dbReference>
<feature type="domain" description="Cryptic loci regulator 2 N-terminal" evidence="2">
    <location>
        <begin position="77"/>
        <end position="133"/>
    </location>
</feature>